<comment type="caution">
    <text evidence="1">The sequence shown here is derived from an EMBL/GenBank/DDBJ whole genome shotgun (WGS) entry which is preliminary data.</text>
</comment>
<accession>A0AAD8I8U5</accession>
<reference evidence="1" key="2">
    <citation type="submission" date="2023-05" db="EMBL/GenBank/DDBJ databases">
        <authorList>
            <person name="Schelkunov M.I."/>
        </authorList>
    </citation>
    <scope>NUCLEOTIDE SEQUENCE</scope>
    <source>
        <strain evidence="1">Hsosn_3</strain>
        <tissue evidence="1">Leaf</tissue>
    </source>
</reference>
<name>A0AAD8I8U5_9APIA</name>
<dbReference type="Proteomes" id="UP001237642">
    <property type="component" value="Unassembled WGS sequence"/>
</dbReference>
<evidence type="ECO:0000313" key="2">
    <source>
        <dbReference type="Proteomes" id="UP001237642"/>
    </source>
</evidence>
<gene>
    <name evidence="1" type="ORF">POM88_027674</name>
</gene>
<organism evidence="1 2">
    <name type="scientific">Heracleum sosnowskyi</name>
    <dbReference type="NCBI Taxonomy" id="360622"/>
    <lineage>
        <taxon>Eukaryota</taxon>
        <taxon>Viridiplantae</taxon>
        <taxon>Streptophyta</taxon>
        <taxon>Embryophyta</taxon>
        <taxon>Tracheophyta</taxon>
        <taxon>Spermatophyta</taxon>
        <taxon>Magnoliopsida</taxon>
        <taxon>eudicotyledons</taxon>
        <taxon>Gunneridae</taxon>
        <taxon>Pentapetalae</taxon>
        <taxon>asterids</taxon>
        <taxon>campanulids</taxon>
        <taxon>Apiales</taxon>
        <taxon>Apiaceae</taxon>
        <taxon>Apioideae</taxon>
        <taxon>apioid superclade</taxon>
        <taxon>Tordylieae</taxon>
        <taxon>Tordyliinae</taxon>
        <taxon>Heracleum</taxon>
    </lineage>
</organism>
<protein>
    <submittedName>
        <fullName evidence="1">Uncharacterized protein</fullName>
    </submittedName>
</protein>
<sequence length="182" mass="20137">MMRTVLPTLAQAVARSSSAEGSTENTKQQFQGFIAFSGFAASLYVAARVRQEDADKDDWFIVKGPTVCPIFCKPDGKTTAEYYAIVICVPKKLLYKSVQQLRDSVPVLLLCANLYYGGTLMDQVMNLQFSYWQIFRCLNFMPSFLAGLRKDCAICTGTTDSTAVFLAACATQIGKSVRYLSK</sequence>
<dbReference type="EMBL" id="JAUIZM010000006">
    <property type="protein sequence ID" value="KAK1380930.1"/>
    <property type="molecule type" value="Genomic_DNA"/>
</dbReference>
<keyword evidence="2" id="KW-1185">Reference proteome</keyword>
<evidence type="ECO:0000313" key="1">
    <source>
        <dbReference type="EMBL" id="KAK1380930.1"/>
    </source>
</evidence>
<dbReference type="AlphaFoldDB" id="A0AAD8I8U5"/>
<proteinExistence type="predicted"/>
<reference evidence="1" key="1">
    <citation type="submission" date="2023-02" db="EMBL/GenBank/DDBJ databases">
        <title>Genome of toxic invasive species Heracleum sosnowskyi carries increased number of genes despite the absence of recent whole-genome duplications.</title>
        <authorList>
            <person name="Schelkunov M."/>
            <person name="Shtratnikova V."/>
            <person name="Makarenko M."/>
            <person name="Klepikova A."/>
            <person name="Omelchenko D."/>
            <person name="Novikova G."/>
            <person name="Obukhova E."/>
            <person name="Bogdanov V."/>
            <person name="Penin A."/>
            <person name="Logacheva M."/>
        </authorList>
    </citation>
    <scope>NUCLEOTIDE SEQUENCE</scope>
    <source>
        <strain evidence="1">Hsosn_3</strain>
        <tissue evidence="1">Leaf</tissue>
    </source>
</reference>